<dbReference type="SUPFAM" id="SSF46689">
    <property type="entry name" value="Homeodomain-like"/>
    <property type="match status" value="2"/>
</dbReference>
<dbReference type="GO" id="GO:0003700">
    <property type="term" value="F:DNA-binding transcription factor activity"/>
    <property type="evidence" value="ECO:0007669"/>
    <property type="project" value="InterPro"/>
</dbReference>
<dbReference type="SUPFAM" id="SSF51215">
    <property type="entry name" value="Regulatory protein AraC"/>
    <property type="match status" value="1"/>
</dbReference>
<accession>A0A9D1SNM2</accession>
<comment type="caution">
    <text evidence="5">The sequence shown here is derived from an EMBL/GenBank/DDBJ whole genome shotgun (WGS) entry which is preliminary data.</text>
</comment>
<dbReference type="InterPro" id="IPR018060">
    <property type="entry name" value="HTH_AraC"/>
</dbReference>
<dbReference type="InterPro" id="IPR018062">
    <property type="entry name" value="HTH_AraC-typ_CS"/>
</dbReference>
<dbReference type="Pfam" id="PF12833">
    <property type="entry name" value="HTH_18"/>
    <property type="match status" value="1"/>
</dbReference>
<reference evidence="5" key="2">
    <citation type="journal article" date="2021" name="PeerJ">
        <title>Extensive microbial diversity within the chicken gut microbiome revealed by metagenomics and culture.</title>
        <authorList>
            <person name="Gilroy R."/>
            <person name="Ravi A."/>
            <person name="Getino M."/>
            <person name="Pursley I."/>
            <person name="Horton D.L."/>
            <person name="Alikhan N.F."/>
            <person name="Baker D."/>
            <person name="Gharbi K."/>
            <person name="Hall N."/>
            <person name="Watson M."/>
            <person name="Adriaenssens E.M."/>
            <person name="Foster-Nyarko E."/>
            <person name="Jarju S."/>
            <person name="Secka A."/>
            <person name="Antonio M."/>
            <person name="Oren A."/>
            <person name="Chaudhuri R.R."/>
            <person name="La Ragione R."/>
            <person name="Hildebrand F."/>
            <person name="Pallen M.J."/>
        </authorList>
    </citation>
    <scope>NUCLEOTIDE SEQUENCE</scope>
    <source>
        <strain evidence="5">CHK176-6737</strain>
    </source>
</reference>
<proteinExistence type="predicted"/>
<evidence type="ECO:0000259" key="4">
    <source>
        <dbReference type="PROSITE" id="PS01124"/>
    </source>
</evidence>
<keyword evidence="3" id="KW-0804">Transcription</keyword>
<dbReference type="Gene3D" id="2.60.120.10">
    <property type="entry name" value="Jelly Rolls"/>
    <property type="match status" value="1"/>
</dbReference>
<name>A0A9D1SNM2_9FIRM</name>
<dbReference type="PROSITE" id="PS00041">
    <property type="entry name" value="HTH_ARAC_FAMILY_1"/>
    <property type="match status" value="1"/>
</dbReference>
<evidence type="ECO:0000256" key="3">
    <source>
        <dbReference type="ARBA" id="ARBA00023163"/>
    </source>
</evidence>
<evidence type="ECO:0000313" key="5">
    <source>
        <dbReference type="EMBL" id="HIU69033.1"/>
    </source>
</evidence>
<dbReference type="PRINTS" id="PR00032">
    <property type="entry name" value="HTHARAC"/>
</dbReference>
<keyword evidence="1" id="KW-0805">Transcription regulation</keyword>
<dbReference type="Proteomes" id="UP000824125">
    <property type="component" value="Unassembled WGS sequence"/>
</dbReference>
<dbReference type="InterPro" id="IPR009057">
    <property type="entry name" value="Homeodomain-like_sf"/>
</dbReference>
<evidence type="ECO:0000313" key="6">
    <source>
        <dbReference type="Proteomes" id="UP000824125"/>
    </source>
</evidence>
<dbReference type="Gene3D" id="1.10.10.60">
    <property type="entry name" value="Homeodomain-like"/>
    <property type="match status" value="2"/>
</dbReference>
<dbReference type="InterPro" id="IPR020449">
    <property type="entry name" value="Tscrpt_reg_AraC-type_HTH"/>
</dbReference>
<evidence type="ECO:0000256" key="2">
    <source>
        <dbReference type="ARBA" id="ARBA00023125"/>
    </source>
</evidence>
<dbReference type="InterPro" id="IPR014710">
    <property type="entry name" value="RmlC-like_jellyroll"/>
</dbReference>
<dbReference type="AlphaFoldDB" id="A0A9D1SNM2"/>
<dbReference type="EMBL" id="DVNM01000020">
    <property type="protein sequence ID" value="HIU69033.1"/>
    <property type="molecule type" value="Genomic_DNA"/>
</dbReference>
<dbReference type="GO" id="GO:0043565">
    <property type="term" value="F:sequence-specific DNA binding"/>
    <property type="evidence" value="ECO:0007669"/>
    <property type="project" value="InterPro"/>
</dbReference>
<dbReference type="CDD" id="cd02208">
    <property type="entry name" value="cupin_RmlC-like"/>
    <property type="match status" value="1"/>
</dbReference>
<dbReference type="InterPro" id="IPR037923">
    <property type="entry name" value="HTH-like"/>
</dbReference>
<feature type="domain" description="HTH araC/xylS-type" evidence="4">
    <location>
        <begin position="196"/>
        <end position="294"/>
    </location>
</feature>
<evidence type="ECO:0000256" key="1">
    <source>
        <dbReference type="ARBA" id="ARBA00023015"/>
    </source>
</evidence>
<dbReference type="PROSITE" id="PS01124">
    <property type="entry name" value="HTH_ARAC_FAMILY_2"/>
    <property type="match status" value="1"/>
</dbReference>
<gene>
    <name evidence="5" type="ORF">IAD23_03670</name>
</gene>
<dbReference type="PANTHER" id="PTHR43280:SF28">
    <property type="entry name" value="HTH-TYPE TRANSCRIPTIONAL ACTIVATOR RHAS"/>
    <property type="match status" value="1"/>
</dbReference>
<sequence>MPITLDHQLKEYIPHNAVEFPISYFHDELATLPNFAGPLHWHPDFEIATAECVSLDYQVGENHIILEAGDSIFVNRNTIHSIKQLSGGTPDPMPNIVFSGTLVAPETSTIYQKHIQPFAQCDFLPFIVFRHNDSSHTEINSLIKDIYKQMNEKKDCYELTIQRNLNYIFEYISSNFSVLPKVQATRIEINNQIRLQKMLTFIYENYADSVTLEDISKAANISRSEAGRCFRKYMGCSPIEALISYRLQTAHRLLGEKALSLSEISFACGFNSVNYFSRQFKKVYGYTPRQSCDLGK</sequence>
<reference evidence="5" key="1">
    <citation type="submission" date="2020-10" db="EMBL/GenBank/DDBJ databases">
        <authorList>
            <person name="Gilroy R."/>
        </authorList>
    </citation>
    <scope>NUCLEOTIDE SEQUENCE</scope>
    <source>
        <strain evidence="5">CHK176-6737</strain>
    </source>
</reference>
<protein>
    <submittedName>
        <fullName evidence="5">Helix-turn-helix transcriptional regulator</fullName>
    </submittedName>
</protein>
<organism evidence="5 6">
    <name type="scientific">Candidatus Scybalenecus merdavium</name>
    <dbReference type="NCBI Taxonomy" id="2840939"/>
    <lineage>
        <taxon>Bacteria</taxon>
        <taxon>Bacillati</taxon>
        <taxon>Bacillota</taxon>
        <taxon>Clostridia</taxon>
        <taxon>Eubacteriales</taxon>
        <taxon>Oscillospiraceae</taxon>
        <taxon>Oscillospiraceae incertae sedis</taxon>
        <taxon>Candidatus Scybalenecus</taxon>
    </lineage>
</organism>
<dbReference type="PANTHER" id="PTHR43280">
    <property type="entry name" value="ARAC-FAMILY TRANSCRIPTIONAL REGULATOR"/>
    <property type="match status" value="1"/>
</dbReference>
<keyword evidence="2" id="KW-0238">DNA-binding</keyword>
<dbReference type="SMART" id="SM00342">
    <property type="entry name" value="HTH_ARAC"/>
    <property type="match status" value="1"/>
</dbReference>